<accession>A0A086KX55</accession>
<sequence>MQELLATEVDVYLSEYEQEPAQDSVVSADDEERRMKAAVAKRIHAVKVIEECLVTAEQNSFCSDFIEECAVSMWNMARPLLLAPSRSLVYRSLHRPIEVVQAWNLSYSLLGACFIQHKGHMNRIFAASPSILFEQASEALENIESSLATLRVNLLYQVALCEAEEDLPAVAKESIEKALSIDFSNPSESRTLSASVVSGTSAHQGDNLNLRERTQSPDSRCLDRYLKTLLESIKPQVVLDDEFVILDQMQLLVDRSKSALSLRNYLPKIEALKDQALAELAESGKETATPLHDPVEAEVNQTGREAKLDRLLRLMNNVAQHAYAYGQFSVAATFCKTVLRLTENRRDELSPILQDDEEEKTPAERDGDSAPPAVRLMVPAHHKQTAIAVVQSCYTLALCLSHILKMEFKELPGVDTSNGKVERISTDSDEFPVSTATRLAGQKKGTAKAMKMKQDIVQLLLVGSRLSKDFEQFWLISNGAIHFWNLHKHILESRAFDRTRSVSLLEHVQELQTHLLVKHEVFPASSNLAVTEEAISRALPFLGRSGCKDIVASLFEGGTAACTNSTWIEQLLKANVNNDPPIAPAPSPSKAGKSAKQQATSPAVLAELPSDLMGGEIRALILMERISKETDIPTKESLITRCYDIIQAMPVGTEAARDLQAEMKVRLAVRAFSLHTLFLRLSLAFALEAVGEDRQHVPYSLSATISRRKRLWLGISHTVAGLSLSSIHSDRSCPNASSGQALALLHLLQACQCAQSTQNASLALFACQSLWNVAAPLLPVAELRRDLINAIRAALPIVGVARRSEALPTLAKLYLGLLSCLSAEGEWRDVIAVADKAFLQLPKSVHSQVLRFQLLAISQSEKKPFAEISEKATSESASEGDLLLFCARALPVGHSDAVKLYERAIEIMEGSSDLKAADAHLELADLFLLSSEPWSQVSKHIKAALALADDADDMQRRCSFLKTFRGDKGSSSDAKETTYIPELGFDIHQRAKTLTLLATPDADEFLAALSDASTAVPLTVNAFAGKVLDIRDMAKPLQVQGEQPLPKHPVTAPASSSDFEDARLFHNSREHRRFENYSLAVEACRTLQNVLFQLGLEAWSIPVLHRHLELLRAAGSEPGWVFNREFLHLEQTLCTMRLARAFHICEGATGKQTVLMSMSSVVESTLDALSKFLPSLLARSCDLAHVPGAGLEAEAASTFYVQRFQQAAAAKLFVDLAEEFYFWGESRAAFEFAIAALQKALTAEATETEVVIRAAGCVGALQTGEGRDSPACVFLKAVLHAEGGGASATTLAAVAETLILARPRSEKSEMLDELLTGVIHALEELDRRCRTKDFHRAGAKRLRPNDIPSFDRGLLHGDSTMSTKFSAETLLIKEELPSRPVLHSLWKARLQLLRLDRSAADLGDRLRVATPAGVLDRLTAVVSDVQTVVDSLLSSPLLIFILPRLVPLFVNLCDLVENLHQEPDRVGSIPEEGVCTQRQTASSQTEATSPAIYNQERDELIARLRRMAAIIGDRITLPSLRQDLRLCPPDMLPSLHRSVSFFGVIRARLERLSCYTQLLDPAAPDVSTCLLPLESMSFPGMVEFLTASRERRAVDEWLRKTARQSGHREGNVKDARRLLGEALDSLANLGTLPYQTLKAEADREIVEFRRQVLRSLRGGVGLASVFSLNETEISFLSEVALLNLHIAHAAQELLHLEKAGETETEFVGSTGTHALMLQSGNLLAALERVGSSFRDTRSISP</sequence>
<evidence type="ECO:0000256" key="1">
    <source>
        <dbReference type="SAM" id="MobiDB-lite"/>
    </source>
</evidence>
<dbReference type="VEuPathDB" id="ToxoDB:TGDOM2_274040"/>
<dbReference type="PANTHER" id="PTHR15977:SF15">
    <property type="entry name" value="CILIA- AND FLAGELLA-ASSOCIATED PROTEIN 46"/>
    <property type="match status" value="1"/>
</dbReference>
<dbReference type="GO" id="GO:0035082">
    <property type="term" value="P:axoneme assembly"/>
    <property type="evidence" value="ECO:0007669"/>
    <property type="project" value="InterPro"/>
</dbReference>
<evidence type="ECO:0000313" key="2">
    <source>
        <dbReference type="EMBL" id="KFG48973.1"/>
    </source>
</evidence>
<organism evidence="2 3">
    <name type="scientific">Toxoplasma gondii GAB2-2007-GAL-DOM2</name>
    <dbReference type="NCBI Taxonomy" id="1130820"/>
    <lineage>
        <taxon>Eukaryota</taxon>
        <taxon>Sar</taxon>
        <taxon>Alveolata</taxon>
        <taxon>Apicomplexa</taxon>
        <taxon>Conoidasida</taxon>
        <taxon>Coccidia</taxon>
        <taxon>Eucoccidiorida</taxon>
        <taxon>Eimeriorina</taxon>
        <taxon>Sarcocystidae</taxon>
        <taxon>Toxoplasma</taxon>
    </lineage>
</organism>
<dbReference type="EMBL" id="AHZU02000061">
    <property type="protein sequence ID" value="KFG48973.1"/>
    <property type="molecule type" value="Genomic_DNA"/>
</dbReference>
<name>A0A086KX55_TOXGO</name>
<comment type="caution">
    <text evidence="2">The sequence shown here is derived from an EMBL/GenBank/DDBJ whole genome shotgun (WGS) entry which is preliminary data.</text>
</comment>
<reference evidence="2 3" key="1">
    <citation type="submission" date="2014-02" db="EMBL/GenBank/DDBJ databases">
        <authorList>
            <person name="Sibley D."/>
            <person name="Venepally P."/>
            <person name="Karamycheva S."/>
            <person name="Hadjithomas M."/>
            <person name="Khan A."/>
            <person name="Brunk B."/>
            <person name="Roos D."/>
            <person name="Caler E."/>
            <person name="Lorenzi H."/>
        </authorList>
    </citation>
    <scope>NUCLEOTIDE SEQUENCE [LARGE SCALE GENOMIC DNA]</scope>
    <source>
        <strain evidence="2 3">GAB2-2007-GAL-DOM2</strain>
    </source>
</reference>
<feature type="compositionally biased region" description="Low complexity" evidence="1">
    <location>
        <begin position="588"/>
        <end position="599"/>
    </location>
</feature>
<evidence type="ECO:0000313" key="3">
    <source>
        <dbReference type="Proteomes" id="UP000028837"/>
    </source>
</evidence>
<protein>
    <submittedName>
        <fullName evidence="2">Uncharacterized protein</fullName>
    </submittedName>
</protein>
<feature type="region of interest" description="Disordered" evidence="1">
    <location>
        <begin position="349"/>
        <end position="372"/>
    </location>
</feature>
<dbReference type="OrthoDB" id="68437at2759"/>
<proteinExistence type="predicted"/>
<dbReference type="Proteomes" id="UP000028837">
    <property type="component" value="Unassembled WGS sequence"/>
</dbReference>
<dbReference type="GO" id="GO:0060294">
    <property type="term" value="P:cilium movement involved in cell motility"/>
    <property type="evidence" value="ECO:0007669"/>
    <property type="project" value="InterPro"/>
</dbReference>
<dbReference type="PANTHER" id="PTHR15977">
    <property type="entry name" value="CILIA- AND FLAGELLA-ASSOCIATED PROTEIN 46"/>
    <property type="match status" value="1"/>
</dbReference>
<feature type="region of interest" description="Disordered" evidence="1">
    <location>
        <begin position="579"/>
        <end position="600"/>
    </location>
</feature>
<gene>
    <name evidence="2" type="ORF">TGDOM2_274040</name>
</gene>
<dbReference type="InterPro" id="IPR039586">
    <property type="entry name" value="CFAP46"/>
</dbReference>